<comment type="caution">
    <text evidence="2">The sequence shown here is derived from an EMBL/GenBank/DDBJ whole genome shotgun (WGS) entry which is preliminary data.</text>
</comment>
<gene>
    <name evidence="2" type="ORF">scyTo_0014428</name>
</gene>
<sequence>GDPNNQDLRGLIPPTVSRLELFVSFAADKKQETDVWPLSQEILVQLRQQSFGIRTGLHTDHGSWGLRTPLLDALNLAHSWSCQPFGRLEPLRPLGQLEGENLSPSKELLTEERDTETTSRNDSDRTLSQEAVEEQGLSPEPEAQPPAPALSEDEDSTPCFSLRTLLSHFALPKPDPSRSPHCIAAPAMPTLPEEEEGSEDQDRMQSSSASVFGADPRVSATPAIVLPDVTSSPDREFDQTTQIRSHSPIQRRSSRNSRTSMSSTSSLTSVGKILFSTEIFD</sequence>
<dbReference type="EMBL" id="BFAA01007739">
    <property type="protein sequence ID" value="GCB62040.1"/>
    <property type="molecule type" value="Genomic_DNA"/>
</dbReference>
<feature type="non-terminal residue" evidence="2">
    <location>
        <position position="1"/>
    </location>
</feature>
<dbReference type="Proteomes" id="UP000288216">
    <property type="component" value="Unassembled WGS sequence"/>
</dbReference>
<feature type="compositionally biased region" description="Polar residues" evidence="1">
    <location>
        <begin position="239"/>
        <end position="250"/>
    </location>
</feature>
<protein>
    <submittedName>
        <fullName evidence="2">Uncharacterized protein</fullName>
    </submittedName>
</protein>
<evidence type="ECO:0000313" key="2">
    <source>
        <dbReference type="EMBL" id="GCB62040.1"/>
    </source>
</evidence>
<reference evidence="2 3" key="1">
    <citation type="journal article" date="2018" name="Nat. Ecol. Evol.">
        <title>Shark genomes provide insights into elasmobranch evolution and the origin of vertebrates.</title>
        <authorList>
            <person name="Hara Y"/>
            <person name="Yamaguchi K"/>
            <person name="Onimaru K"/>
            <person name="Kadota M"/>
            <person name="Koyanagi M"/>
            <person name="Keeley SD"/>
            <person name="Tatsumi K"/>
            <person name="Tanaka K"/>
            <person name="Motone F"/>
            <person name="Kageyama Y"/>
            <person name="Nozu R"/>
            <person name="Adachi N"/>
            <person name="Nishimura O"/>
            <person name="Nakagawa R"/>
            <person name="Tanegashima C"/>
            <person name="Kiyatake I"/>
            <person name="Matsumoto R"/>
            <person name="Murakumo K"/>
            <person name="Nishida K"/>
            <person name="Terakita A"/>
            <person name="Kuratani S"/>
            <person name="Sato K"/>
            <person name="Hyodo S Kuraku.S."/>
        </authorList>
    </citation>
    <scope>NUCLEOTIDE SEQUENCE [LARGE SCALE GENOMIC DNA]</scope>
</reference>
<dbReference type="AlphaFoldDB" id="A0A401NMF1"/>
<feature type="compositionally biased region" description="Basic and acidic residues" evidence="1">
    <location>
        <begin position="108"/>
        <end position="127"/>
    </location>
</feature>
<proteinExistence type="predicted"/>
<accession>A0A401NMF1</accession>
<feature type="region of interest" description="Disordered" evidence="1">
    <location>
        <begin position="191"/>
        <end position="268"/>
    </location>
</feature>
<feature type="compositionally biased region" description="Low complexity" evidence="1">
    <location>
        <begin position="256"/>
        <end position="268"/>
    </location>
</feature>
<keyword evidence="3" id="KW-1185">Reference proteome</keyword>
<name>A0A401NMF1_SCYTO</name>
<organism evidence="2 3">
    <name type="scientific">Scyliorhinus torazame</name>
    <name type="common">Cloudy catshark</name>
    <name type="synonym">Catulus torazame</name>
    <dbReference type="NCBI Taxonomy" id="75743"/>
    <lineage>
        <taxon>Eukaryota</taxon>
        <taxon>Metazoa</taxon>
        <taxon>Chordata</taxon>
        <taxon>Craniata</taxon>
        <taxon>Vertebrata</taxon>
        <taxon>Chondrichthyes</taxon>
        <taxon>Elasmobranchii</taxon>
        <taxon>Galeomorphii</taxon>
        <taxon>Galeoidea</taxon>
        <taxon>Carcharhiniformes</taxon>
        <taxon>Scyliorhinidae</taxon>
        <taxon>Scyliorhinus</taxon>
    </lineage>
</organism>
<evidence type="ECO:0000313" key="3">
    <source>
        <dbReference type="Proteomes" id="UP000288216"/>
    </source>
</evidence>
<evidence type="ECO:0000256" key="1">
    <source>
        <dbReference type="SAM" id="MobiDB-lite"/>
    </source>
</evidence>
<feature type="region of interest" description="Disordered" evidence="1">
    <location>
        <begin position="96"/>
        <end position="156"/>
    </location>
</feature>